<accession>A0A9Q9DXZ7</accession>
<proteinExistence type="predicted"/>
<organism evidence="2 3">
    <name type="scientific">Curvularia clavata</name>
    <dbReference type="NCBI Taxonomy" id="95742"/>
    <lineage>
        <taxon>Eukaryota</taxon>
        <taxon>Fungi</taxon>
        <taxon>Dikarya</taxon>
        <taxon>Ascomycota</taxon>
        <taxon>Pezizomycotina</taxon>
        <taxon>Dothideomycetes</taxon>
        <taxon>Pleosporomycetidae</taxon>
        <taxon>Pleosporales</taxon>
        <taxon>Pleosporineae</taxon>
        <taxon>Pleosporaceae</taxon>
        <taxon>Curvularia</taxon>
    </lineage>
</organism>
<dbReference type="Proteomes" id="UP001056012">
    <property type="component" value="Chromosome 7"/>
</dbReference>
<gene>
    <name evidence="2" type="ORF">yc1106_09300</name>
</gene>
<name>A0A9Q9DXZ7_CURCL</name>
<protein>
    <submittedName>
        <fullName evidence="2">Uncharacterized protein</fullName>
    </submittedName>
</protein>
<evidence type="ECO:0000313" key="3">
    <source>
        <dbReference type="Proteomes" id="UP001056012"/>
    </source>
</evidence>
<dbReference type="EMBL" id="CP089280">
    <property type="protein sequence ID" value="USP82026.1"/>
    <property type="molecule type" value="Genomic_DNA"/>
</dbReference>
<reference evidence="2" key="1">
    <citation type="submission" date="2021-12" db="EMBL/GenBank/DDBJ databases">
        <title>Curvularia clavata genome.</title>
        <authorList>
            <person name="Cao Y."/>
        </authorList>
    </citation>
    <scope>NUCLEOTIDE SEQUENCE</scope>
    <source>
        <strain evidence="2">Yc1106</strain>
    </source>
</reference>
<keyword evidence="3" id="KW-1185">Reference proteome</keyword>
<feature type="compositionally biased region" description="Low complexity" evidence="1">
    <location>
        <begin position="122"/>
        <end position="162"/>
    </location>
</feature>
<dbReference type="AlphaFoldDB" id="A0A9Q9DXZ7"/>
<dbReference type="VEuPathDB" id="FungiDB:yc1106_09300"/>
<evidence type="ECO:0000256" key="1">
    <source>
        <dbReference type="SAM" id="MobiDB-lite"/>
    </source>
</evidence>
<evidence type="ECO:0000313" key="2">
    <source>
        <dbReference type="EMBL" id="USP82026.1"/>
    </source>
</evidence>
<feature type="region of interest" description="Disordered" evidence="1">
    <location>
        <begin position="122"/>
        <end position="173"/>
    </location>
</feature>
<sequence>MRKHFGCIGVGVDPGLCLGGEVSQDASRPYKVGRRPVPPSSQPIRDRYIARIHRTTSSRALNNSHINPASACIKPTLAKAQLYKHIQVLSLIYIHIHIMPPISQFPPARVFLKTATSSSSAPSAISITTSATSAARRSSMSSPLSPRYAASQQSMSQMLASQRPGEAARRVAN</sequence>